<keyword evidence="7" id="KW-1185">Reference proteome</keyword>
<sequence>MLRAGKEIHQQTRSSPAQQTGEWNRKPDMGDKVFGKLHYAAFNVYCYPKIHMTKSTLSSQEKQQHYCSECPVWLRSQAAGLKQYALDRKQLVFDVPAFLEEEKKLGNQPIGNYSPDKIPCQHCSQKQKWIEIQESVFCVWFISSQHTLGEKQLKTMQKNVAGPKAQCKKWLPGLTEDSKAGCSICSVSRDSSALQVNEAEEERLRSEREHQRVTQLCQQAEAKVQSLQKSLKRVILKSKPYFELKAQFNQILEEHKARVTSLEQQVSQAKMRYSVALRNLEQISEQIHARRLQRLVGRRASPVGAEASPAILYGGMVLPPEPVTSSDTLSVLSFQTIASDLQKFDSVEHLMGLSDAASLNSDELEEREQRRMAQPHSFKHHRSISL</sequence>
<feature type="compositionally biased region" description="Basic residues" evidence="6">
    <location>
        <begin position="377"/>
        <end position="386"/>
    </location>
</feature>
<keyword evidence="2 4" id="KW-0344">Guanine-nucleotide releasing factor</keyword>
<name>A0A6I9Y4Y7_9SAUR</name>
<dbReference type="Proteomes" id="UP000504617">
    <property type="component" value="Unplaced"/>
</dbReference>
<comment type="similarity">
    <text evidence="1 4">Belongs to the SH3BP5 family.</text>
</comment>
<dbReference type="AlphaFoldDB" id="A0A6I9Y4Y7"/>
<feature type="compositionally biased region" description="Polar residues" evidence="6">
    <location>
        <begin position="11"/>
        <end position="22"/>
    </location>
</feature>
<reference evidence="8" key="1">
    <citation type="submission" date="2025-08" db="UniProtKB">
        <authorList>
            <consortium name="RefSeq"/>
        </authorList>
    </citation>
    <scope>IDENTIFICATION</scope>
    <source>
        <tissue evidence="8">Skeletal muscle</tissue>
    </source>
</reference>
<dbReference type="PANTHER" id="PTHR19423:SF8">
    <property type="entry name" value="SH3 DOMAIN-BINDING PROTEIN 5-LIKE"/>
    <property type="match status" value="1"/>
</dbReference>
<dbReference type="Pfam" id="PF05276">
    <property type="entry name" value="SH3BP5"/>
    <property type="match status" value="1"/>
</dbReference>
<dbReference type="GO" id="GO:0005737">
    <property type="term" value="C:cytoplasm"/>
    <property type="evidence" value="ECO:0007669"/>
    <property type="project" value="UniProtKB-SubCell"/>
</dbReference>
<dbReference type="KEGG" id="tsr:106546890"/>
<evidence type="ECO:0000256" key="6">
    <source>
        <dbReference type="SAM" id="MobiDB-lite"/>
    </source>
</evidence>
<organism evidence="7 8">
    <name type="scientific">Thamnophis sirtalis</name>
    <dbReference type="NCBI Taxonomy" id="35019"/>
    <lineage>
        <taxon>Eukaryota</taxon>
        <taxon>Metazoa</taxon>
        <taxon>Chordata</taxon>
        <taxon>Craniata</taxon>
        <taxon>Vertebrata</taxon>
        <taxon>Euteleostomi</taxon>
        <taxon>Lepidosauria</taxon>
        <taxon>Squamata</taxon>
        <taxon>Bifurcata</taxon>
        <taxon>Unidentata</taxon>
        <taxon>Episquamata</taxon>
        <taxon>Toxicofera</taxon>
        <taxon>Serpentes</taxon>
        <taxon>Colubroidea</taxon>
        <taxon>Colubridae</taxon>
        <taxon>Natricinae</taxon>
        <taxon>Thamnophis</taxon>
    </lineage>
</organism>
<feature type="region of interest" description="Disordered" evidence="6">
    <location>
        <begin position="1"/>
        <end position="27"/>
    </location>
</feature>
<dbReference type="GO" id="GO:0035556">
    <property type="term" value="P:intracellular signal transduction"/>
    <property type="evidence" value="ECO:0007669"/>
    <property type="project" value="UniProtKB-UniRule"/>
</dbReference>
<comment type="subcellular location">
    <subcellularLocation>
        <location evidence="4">Cytoplasm</location>
    </subcellularLocation>
    <text evidence="4">Colocalizes with RAB11A on cytoplasmic vesicle membranes.</text>
</comment>
<keyword evidence="4" id="KW-0963">Cytoplasm</keyword>
<dbReference type="PANTHER" id="PTHR19423">
    <property type="entry name" value="SH3 DOMAIN-BINDING PROTEIN 5"/>
    <property type="match status" value="1"/>
</dbReference>
<dbReference type="GO" id="GO:0004860">
    <property type="term" value="F:protein kinase inhibitor activity"/>
    <property type="evidence" value="ECO:0007669"/>
    <property type="project" value="TreeGrafter"/>
</dbReference>
<dbReference type="OrthoDB" id="446789at2759"/>
<evidence type="ECO:0000313" key="7">
    <source>
        <dbReference type="Proteomes" id="UP000504617"/>
    </source>
</evidence>
<proteinExistence type="inferred from homology"/>
<gene>
    <name evidence="8" type="primary">LOC106546890</name>
</gene>
<feature type="region of interest" description="Disordered" evidence="6">
    <location>
        <begin position="360"/>
        <end position="386"/>
    </location>
</feature>
<dbReference type="GO" id="GO:0005085">
    <property type="term" value="F:guanyl-nucleotide exchange factor activity"/>
    <property type="evidence" value="ECO:0007669"/>
    <property type="project" value="UniProtKB-UniRule"/>
</dbReference>
<feature type="compositionally biased region" description="Basic and acidic residues" evidence="6">
    <location>
        <begin position="1"/>
        <end position="10"/>
    </location>
</feature>
<evidence type="ECO:0000256" key="5">
    <source>
        <dbReference type="SAM" id="Coils"/>
    </source>
</evidence>
<dbReference type="RefSeq" id="XP_013919353.1">
    <property type="nucleotide sequence ID" value="XM_014063878.1"/>
</dbReference>
<dbReference type="InterPro" id="IPR007940">
    <property type="entry name" value="SH3BP5"/>
</dbReference>
<evidence type="ECO:0000256" key="1">
    <source>
        <dbReference type="ARBA" id="ARBA00007796"/>
    </source>
</evidence>
<comment type="function">
    <text evidence="4">Functions as guanine nucleotide exchange factor (GEF) for RAB11A.</text>
</comment>
<evidence type="ECO:0000313" key="8">
    <source>
        <dbReference type="RefSeq" id="XP_013919353.1"/>
    </source>
</evidence>
<feature type="coiled-coil region" evidence="5">
    <location>
        <begin position="189"/>
        <end position="272"/>
    </location>
</feature>
<keyword evidence="3 4" id="KW-0175">Coiled coil</keyword>
<evidence type="ECO:0000256" key="4">
    <source>
        <dbReference type="RuleBase" id="RU369054"/>
    </source>
</evidence>
<evidence type="ECO:0000256" key="2">
    <source>
        <dbReference type="ARBA" id="ARBA00022658"/>
    </source>
</evidence>
<dbReference type="GeneID" id="106546890"/>
<protein>
    <recommendedName>
        <fullName evidence="4">SH3 domain-binding protein 5</fullName>
        <shortName evidence="4">SH3BP-5</shortName>
    </recommendedName>
</protein>
<evidence type="ECO:0000256" key="3">
    <source>
        <dbReference type="ARBA" id="ARBA00023054"/>
    </source>
</evidence>
<comment type="domain">
    <text evidence="4">The N-terminal half of the protein mediates interaction with RAB11A and functions as guanine nucleotide exchange factor. Four long alpha-helices (interrupted by a central kink) assemble into coiled coils, giving rise to a 'V' shape.</text>
</comment>
<dbReference type="GO" id="GO:0017124">
    <property type="term" value="F:SH3 domain binding"/>
    <property type="evidence" value="ECO:0007669"/>
    <property type="project" value="UniProtKB-UniRule"/>
</dbReference>
<accession>A0A6I9Y4Y7</accession>
<comment type="subunit">
    <text evidence="4">Interacts with GDP-bound and nucleotide-free forms of RAB11A.</text>
</comment>